<dbReference type="GO" id="GO:0003677">
    <property type="term" value="F:DNA binding"/>
    <property type="evidence" value="ECO:0007669"/>
    <property type="project" value="UniProtKB-KW"/>
</dbReference>
<sequence>MDDEITRDLHTKLSVPLWPTAARALGLGRNAAYAAFARGEIPGRRYGARRITVPTAPLRKMLGIDGQEAA</sequence>
<proteinExistence type="predicted"/>
<dbReference type="EMBL" id="VUOA01000009">
    <property type="protein sequence ID" value="KAA2241162.1"/>
    <property type="molecule type" value="Genomic_DNA"/>
</dbReference>
<accession>A0A5B2VSD5</accession>
<evidence type="ECO:0000313" key="1">
    <source>
        <dbReference type="EMBL" id="KAA2241162.1"/>
    </source>
</evidence>
<comment type="caution">
    <text evidence="1">The sequence shown here is derived from an EMBL/GenBank/DDBJ whole genome shotgun (WGS) entry which is preliminary data.</text>
</comment>
<protein>
    <submittedName>
        <fullName evidence="1">DNA-binding protein</fullName>
    </submittedName>
</protein>
<name>A0A5B2VSD5_9HYPH</name>
<evidence type="ECO:0000313" key="2">
    <source>
        <dbReference type="Proteomes" id="UP000323142"/>
    </source>
</evidence>
<dbReference type="AlphaFoldDB" id="A0A5B2VSD5"/>
<dbReference type="Proteomes" id="UP000323142">
    <property type="component" value="Unassembled WGS sequence"/>
</dbReference>
<reference evidence="1 2" key="2">
    <citation type="submission" date="2019-09" db="EMBL/GenBank/DDBJ databases">
        <authorList>
            <person name="Jin C."/>
        </authorList>
    </citation>
    <scope>NUCLEOTIDE SEQUENCE [LARGE SCALE GENOMIC DNA]</scope>
    <source>
        <strain evidence="1 2">BN140002</strain>
    </source>
</reference>
<keyword evidence="2" id="KW-1185">Reference proteome</keyword>
<gene>
    <name evidence="1" type="ORF">F0L46_05020</name>
</gene>
<keyword evidence="1" id="KW-0238">DNA-binding</keyword>
<organism evidence="1 2">
    <name type="scientific">Salinarimonas soli</name>
    <dbReference type="NCBI Taxonomy" id="1638099"/>
    <lineage>
        <taxon>Bacteria</taxon>
        <taxon>Pseudomonadati</taxon>
        <taxon>Pseudomonadota</taxon>
        <taxon>Alphaproteobacteria</taxon>
        <taxon>Hyphomicrobiales</taxon>
        <taxon>Salinarimonadaceae</taxon>
        <taxon>Salinarimonas</taxon>
    </lineage>
</organism>
<reference evidence="1 2" key="1">
    <citation type="submission" date="2019-09" db="EMBL/GenBank/DDBJ databases">
        <title>Salinarimonas rosea gen. nov., sp. nov., a new member of the a-2 subgroup of the Proteobacteria.</title>
        <authorList>
            <person name="Liu J."/>
        </authorList>
    </citation>
    <scope>NUCLEOTIDE SEQUENCE [LARGE SCALE GENOMIC DNA]</scope>
    <source>
        <strain evidence="1 2">BN140002</strain>
    </source>
</reference>